<dbReference type="Pfam" id="PF00005">
    <property type="entry name" value="ABC_tran"/>
    <property type="match status" value="1"/>
</dbReference>
<protein>
    <submittedName>
        <fullName evidence="6">Homopolymeric O-antigen transport system ATP</fullName>
    </submittedName>
</protein>
<dbReference type="InterPro" id="IPR003593">
    <property type="entry name" value="AAA+_ATPase"/>
</dbReference>
<keyword evidence="2" id="KW-0813">Transport</keyword>
<evidence type="ECO:0000256" key="2">
    <source>
        <dbReference type="ARBA" id="ARBA00022448"/>
    </source>
</evidence>
<gene>
    <name evidence="6" type="ORF">SIID45300_02913</name>
</gene>
<dbReference type="PANTHER" id="PTHR46743">
    <property type="entry name" value="TEICHOIC ACIDS EXPORT ATP-BINDING PROTEIN TAGH"/>
    <property type="match status" value="1"/>
</dbReference>
<comment type="similarity">
    <text evidence="1">Belongs to the ABC transporter superfamily.</text>
</comment>
<keyword evidence="7" id="KW-1185">Reference proteome</keyword>
<dbReference type="PROSITE" id="PS50893">
    <property type="entry name" value="ABC_TRANSPORTER_2"/>
    <property type="match status" value="1"/>
</dbReference>
<evidence type="ECO:0000256" key="4">
    <source>
        <dbReference type="ARBA" id="ARBA00022840"/>
    </source>
</evidence>
<dbReference type="RefSeq" id="WP_420906282.1">
    <property type="nucleotide sequence ID" value="NZ_BAAFGK010000005.1"/>
</dbReference>
<name>A0ABQ0CCF4_9PROT</name>
<comment type="caution">
    <text evidence="6">The sequence shown here is derived from an EMBL/GenBank/DDBJ whole genome shotgun (WGS) entry which is preliminary data.</text>
</comment>
<dbReference type="InterPro" id="IPR017871">
    <property type="entry name" value="ABC_transporter-like_CS"/>
</dbReference>
<dbReference type="EMBL" id="BAAFGK010000005">
    <property type="protein sequence ID" value="GAB0058562.1"/>
    <property type="molecule type" value="Genomic_DNA"/>
</dbReference>
<reference evidence="6 7" key="1">
    <citation type="submission" date="2024-09" db="EMBL/GenBank/DDBJ databases">
        <title>Draft genome sequence of Candidatus Magnetaquicoccaceae bacterium FCR-1.</title>
        <authorList>
            <person name="Shimoshige H."/>
            <person name="Shimamura S."/>
            <person name="Taoka A."/>
            <person name="Kobayashi H."/>
            <person name="Maekawa T."/>
        </authorList>
    </citation>
    <scope>NUCLEOTIDE SEQUENCE [LARGE SCALE GENOMIC DNA]</scope>
    <source>
        <strain evidence="6 7">FCR-1</strain>
    </source>
</reference>
<evidence type="ECO:0000313" key="7">
    <source>
        <dbReference type="Proteomes" id="UP001628193"/>
    </source>
</evidence>
<evidence type="ECO:0000256" key="3">
    <source>
        <dbReference type="ARBA" id="ARBA00022741"/>
    </source>
</evidence>
<dbReference type="SMART" id="SM00382">
    <property type="entry name" value="AAA"/>
    <property type="match status" value="1"/>
</dbReference>
<dbReference type="PANTHER" id="PTHR46743:SF2">
    <property type="entry name" value="TEICHOIC ACIDS EXPORT ATP-BINDING PROTEIN TAGH"/>
    <property type="match status" value="1"/>
</dbReference>
<dbReference type="InterPro" id="IPR027417">
    <property type="entry name" value="P-loop_NTPase"/>
</dbReference>
<dbReference type="InterPro" id="IPR029439">
    <property type="entry name" value="Wzt_C"/>
</dbReference>
<feature type="domain" description="ABC transporter" evidence="5">
    <location>
        <begin position="6"/>
        <end position="255"/>
    </location>
</feature>
<dbReference type="InterPro" id="IPR050683">
    <property type="entry name" value="Bact_Polysacc_Export_ATP-bd"/>
</dbReference>
<dbReference type="Proteomes" id="UP001628193">
    <property type="component" value="Unassembled WGS sequence"/>
</dbReference>
<dbReference type="Pfam" id="PF14524">
    <property type="entry name" value="Wzt_C"/>
    <property type="match status" value="1"/>
</dbReference>
<dbReference type="Gene3D" id="2.70.50.60">
    <property type="entry name" value="abc- transporter (atp binding component) like domain"/>
    <property type="match status" value="1"/>
</dbReference>
<evidence type="ECO:0000313" key="6">
    <source>
        <dbReference type="EMBL" id="GAB0058562.1"/>
    </source>
</evidence>
<dbReference type="CDD" id="cd03220">
    <property type="entry name" value="ABC_KpsT_Wzt"/>
    <property type="match status" value="1"/>
</dbReference>
<evidence type="ECO:0000259" key="5">
    <source>
        <dbReference type="PROSITE" id="PS50893"/>
    </source>
</evidence>
<sequence>MNDELVRVENVSKKFCRDLRRSLHYGITDMMRAVRGQAREHRLRTDEFWAIQDVSFSLKRGEIVGIIGPNGAGKTTLLRLINGLILPDQGQIHLRGRIGALIQLGAGFSPILSGRENIFVNAAILGMSKSEIHHRLDQIIEFADIGEFIDSPVQSYSSGMRARLGFAVAIHMNPDILLVDEILAVGDMIFRNKAMARMQQLAQSGMAIIFISHNLDQVDRLCTRAIFFKSGQCVADGPTREIITRYVAACTPQVKGAQYLHHPGTEQTLWVEQVSLHNDAGEAIQQLESCAPLILRMTFEAKVDLEAPIFFFMIEAPARQVIAAIITQSSDHGERPSFLRGRHTLEARIPHLSLLPGHYTFRASVFKKGKVEMIGRITQLAHLQIIPYAQQSIISNENVFVELASSWQALDPCHPDEQRNMQQEMV</sequence>
<accession>A0ABQ0CCF4</accession>
<organism evidence="6 7">
    <name type="scientific">Candidatus Magnetaquiglobus chichijimensis</name>
    <dbReference type="NCBI Taxonomy" id="3141448"/>
    <lineage>
        <taxon>Bacteria</taxon>
        <taxon>Pseudomonadati</taxon>
        <taxon>Pseudomonadota</taxon>
        <taxon>Magnetococcia</taxon>
        <taxon>Magnetococcales</taxon>
        <taxon>Candidatus Magnetaquicoccaceae</taxon>
        <taxon>Candidatus Magnetaquiglobus</taxon>
    </lineage>
</organism>
<evidence type="ECO:0000256" key="1">
    <source>
        <dbReference type="ARBA" id="ARBA00005417"/>
    </source>
</evidence>
<keyword evidence="3" id="KW-0547">Nucleotide-binding</keyword>
<dbReference type="InterPro" id="IPR003439">
    <property type="entry name" value="ABC_transporter-like_ATP-bd"/>
</dbReference>
<dbReference type="SUPFAM" id="SSF52540">
    <property type="entry name" value="P-loop containing nucleoside triphosphate hydrolases"/>
    <property type="match status" value="1"/>
</dbReference>
<dbReference type="PROSITE" id="PS00211">
    <property type="entry name" value="ABC_TRANSPORTER_1"/>
    <property type="match status" value="1"/>
</dbReference>
<proteinExistence type="inferred from homology"/>
<dbReference type="InterPro" id="IPR015860">
    <property type="entry name" value="ABC_transpr_TagH-like"/>
</dbReference>
<dbReference type="Gene3D" id="3.40.50.300">
    <property type="entry name" value="P-loop containing nucleotide triphosphate hydrolases"/>
    <property type="match status" value="1"/>
</dbReference>
<dbReference type="CDD" id="cd10147">
    <property type="entry name" value="Wzt_C-like"/>
    <property type="match status" value="1"/>
</dbReference>
<keyword evidence="4" id="KW-0067">ATP-binding</keyword>